<dbReference type="AlphaFoldDB" id="A0A0F4GIZ5"/>
<protein>
    <submittedName>
        <fullName evidence="2">Uncharacterized protein</fullName>
    </submittedName>
</protein>
<accession>A0A0F4GIZ5</accession>
<evidence type="ECO:0000313" key="3">
    <source>
        <dbReference type="Proteomes" id="UP000033647"/>
    </source>
</evidence>
<feature type="region of interest" description="Disordered" evidence="1">
    <location>
        <begin position="123"/>
        <end position="161"/>
    </location>
</feature>
<organism evidence="2 3">
    <name type="scientific">Zymoseptoria brevis</name>
    <dbReference type="NCBI Taxonomy" id="1047168"/>
    <lineage>
        <taxon>Eukaryota</taxon>
        <taxon>Fungi</taxon>
        <taxon>Dikarya</taxon>
        <taxon>Ascomycota</taxon>
        <taxon>Pezizomycotina</taxon>
        <taxon>Dothideomycetes</taxon>
        <taxon>Dothideomycetidae</taxon>
        <taxon>Mycosphaerellales</taxon>
        <taxon>Mycosphaerellaceae</taxon>
        <taxon>Zymoseptoria</taxon>
    </lineage>
</organism>
<gene>
    <name evidence="2" type="ORF">TI39_contig495g00001</name>
</gene>
<keyword evidence="3" id="KW-1185">Reference proteome</keyword>
<reference evidence="2 3" key="1">
    <citation type="submission" date="2015-03" db="EMBL/GenBank/DDBJ databases">
        <title>RNA-seq based gene annotation and comparative genomics of four Zymoseptoria species reveal species-specific pathogenicity related genes and transposable element activity.</title>
        <authorList>
            <person name="Grandaubert J."/>
            <person name="Bhattacharyya A."/>
            <person name="Stukenbrock E.H."/>
        </authorList>
    </citation>
    <scope>NUCLEOTIDE SEQUENCE [LARGE SCALE GENOMIC DNA]</scope>
    <source>
        <strain evidence="2 3">Zb18110</strain>
    </source>
</reference>
<dbReference type="Proteomes" id="UP000033647">
    <property type="component" value="Unassembled WGS sequence"/>
</dbReference>
<comment type="caution">
    <text evidence="2">The sequence shown here is derived from an EMBL/GenBank/DDBJ whole genome shotgun (WGS) entry which is preliminary data.</text>
</comment>
<proteinExistence type="predicted"/>
<feature type="compositionally biased region" description="Acidic residues" evidence="1">
    <location>
        <begin position="128"/>
        <end position="161"/>
    </location>
</feature>
<sequence>MMIPITQVCSAMRTEAIEEILTNAIITFGFDGVPARSIDAAMRSWFADRSNYPKVVYLLVTDKMKLAGVDSVSIYDEEPTIKRFSNNIKKQVSAVNAGEAAENSGELVRRALLDDPELWATWSPEPTELVEVDDQEGGEIDPEDSESSSEEDSSEEDEQEA</sequence>
<evidence type="ECO:0000313" key="2">
    <source>
        <dbReference type="EMBL" id="KJX97409.1"/>
    </source>
</evidence>
<name>A0A0F4GIZ5_9PEZI</name>
<dbReference type="EMBL" id="LAFY01000487">
    <property type="protein sequence ID" value="KJX97409.1"/>
    <property type="molecule type" value="Genomic_DNA"/>
</dbReference>
<evidence type="ECO:0000256" key="1">
    <source>
        <dbReference type="SAM" id="MobiDB-lite"/>
    </source>
</evidence>